<name>A0ABR3V9V9_9PEZI</name>
<gene>
    <name evidence="2" type="ORF">VTK73DRAFT_4276</name>
</gene>
<organism evidence="2 3">
    <name type="scientific">Phialemonium thermophilum</name>
    <dbReference type="NCBI Taxonomy" id="223376"/>
    <lineage>
        <taxon>Eukaryota</taxon>
        <taxon>Fungi</taxon>
        <taxon>Dikarya</taxon>
        <taxon>Ascomycota</taxon>
        <taxon>Pezizomycotina</taxon>
        <taxon>Sordariomycetes</taxon>
        <taxon>Sordariomycetidae</taxon>
        <taxon>Cephalothecales</taxon>
        <taxon>Cephalothecaceae</taxon>
        <taxon>Phialemonium</taxon>
    </lineage>
</organism>
<feature type="compositionally biased region" description="Basic and acidic residues" evidence="1">
    <location>
        <begin position="85"/>
        <end position="98"/>
    </location>
</feature>
<dbReference type="PANTHER" id="PTHR34776:SF1">
    <property type="entry name" value="F17F16.3 PROTEIN"/>
    <property type="match status" value="1"/>
</dbReference>
<evidence type="ECO:0000313" key="3">
    <source>
        <dbReference type="Proteomes" id="UP001586593"/>
    </source>
</evidence>
<reference evidence="2 3" key="1">
    <citation type="journal article" date="2024" name="Commun. Biol.">
        <title>Comparative genomic analysis of thermophilic fungi reveals convergent evolutionary adaptations and gene losses.</title>
        <authorList>
            <person name="Steindorff A.S."/>
            <person name="Aguilar-Pontes M.V."/>
            <person name="Robinson A.J."/>
            <person name="Andreopoulos B."/>
            <person name="LaButti K."/>
            <person name="Kuo A."/>
            <person name="Mondo S."/>
            <person name="Riley R."/>
            <person name="Otillar R."/>
            <person name="Haridas S."/>
            <person name="Lipzen A."/>
            <person name="Grimwood J."/>
            <person name="Schmutz J."/>
            <person name="Clum A."/>
            <person name="Reid I.D."/>
            <person name="Moisan M.C."/>
            <person name="Butler G."/>
            <person name="Nguyen T.T.M."/>
            <person name="Dewar K."/>
            <person name="Conant G."/>
            <person name="Drula E."/>
            <person name="Henrissat B."/>
            <person name="Hansel C."/>
            <person name="Singer S."/>
            <person name="Hutchinson M.I."/>
            <person name="de Vries R.P."/>
            <person name="Natvig D.O."/>
            <person name="Powell A.J."/>
            <person name="Tsang A."/>
            <person name="Grigoriev I.V."/>
        </authorList>
    </citation>
    <scope>NUCLEOTIDE SEQUENCE [LARGE SCALE GENOMIC DNA]</scope>
    <source>
        <strain evidence="2 3">ATCC 24622</strain>
    </source>
</reference>
<evidence type="ECO:0000313" key="2">
    <source>
        <dbReference type="EMBL" id="KAL1838619.1"/>
    </source>
</evidence>
<keyword evidence="3" id="KW-1185">Reference proteome</keyword>
<feature type="compositionally biased region" description="Acidic residues" evidence="1">
    <location>
        <begin position="99"/>
        <end position="110"/>
    </location>
</feature>
<accession>A0ABR3V9V9</accession>
<proteinExistence type="predicted"/>
<protein>
    <submittedName>
        <fullName evidence="2">Uncharacterized protein</fullName>
    </submittedName>
</protein>
<feature type="region of interest" description="Disordered" evidence="1">
    <location>
        <begin position="1"/>
        <end position="45"/>
    </location>
</feature>
<evidence type="ECO:0000256" key="1">
    <source>
        <dbReference type="SAM" id="MobiDB-lite"/>
    </source>
</evidence>
<comment type="caution">
    <text evidence="2">The sequence shown here is derived from an EMBL/GenBank/DDBJ whole genome shotgun (WGS) entry which is preliminary data.</text>
</comment>
<feature type="region of interest" description="Disordered" evidence="1">
    <location>
        <begin position="78"/>
        <end position="110"/>
    </location>
</feature>
<sequence length="144" mass="16593">MLTRPEEPGELQEELGLREKGSFVINTKNPKYPGPEGSRLPKAPEYTEEVQKEFGDLRWMPSLPKHLDFPNTQIILIGESSGIEKATEPQDDQKKGEEDPKEELEKLEEEDLARVRHLSKSESERIFRDLEVDAQDFPKLETSF</sequence>
<dbReference type="Proteomes" id="UP001586593">
    <property type="component" value="Unassembled WGS sequence"/>
</dbReference>
<dbReference type="EMBL" id="JAZHXJ010002448">
    <property type="protein sequence ID" value="KAL1838619.1"/>
    <property type="molecule type" value="Genomic_DNA"/>
</dbReference>
<dbReference type="PANTHER" id="PTHR34776">
    <property type="entry name" value="F17F16.3 PROTEIN"/>
    <property type="match status" value="1"/>
</dbReference>